<dbReference type="Proteomes" id="UP000325113">
    <property type="component" value="Unassembled WGS sequence"/>
</dbReference>
<evidence type="ECO:0000313" key="7">
    <source>
        <dbReference type="Proteomes" id="UP000323011"/>
    </source>
</evidence>
<name>A0A5A8DLT8_CAFRO</name>
<comment type="caution">
    <text evidence="3">The sequence shown here is derived from an EMBL/GenBank/DDBJ whole genome shotgun (WGS) entry which is preliminary data.</text>
</comment>
<dbReference type="AlphaFoldDB" id="A0A5A8DLT8"/>
<evidence type="ECO:0000313" key="4">
    <source>
        <dbReference type="EMBL" id="KAA0169586.1"/>
    </source>
</evidence>
<proteinExistence type="predicted"/>
<evidence type="ECO:0000313" key="5">
    <source>
        <dbReference type="EMBL" id="KAA0172995.1"/>
    </source>
</evidence>
<feature type="region of interest" description="Disordered" evidence="1">
    <location>
        <begin position="63"/>
        <end position="97"/>
    </location>
</feature>
<protein>
    <submittedName>
        <fullName evidence="3">Uncharacterized protein</fullName>
    </submittedName>
</protein>
<feature type="compositionally biased region" description="Basic and acidic residues" evidence="1">
    <location>
        <begin position="132"/>
        <end position="171"/>
    </location>
</feature>
<dbReference type="PANTHER" id="PTHR37028:SF4">
    <property type="entry name" value="ALMS MOTIF DOMAIN-CONTAINING PROTEIN"/>
    <property type="match status" value="1"/>
</dbReference>
<dbReference type="Proteomes" id="UP000322899">
    <property type="component" value="Unassembled WGS sequence"/>
</dbReference>
<feature type="compositionally biased region" description="Low complexity" evidence="1">
    <location>
        <begin position="16"/>
        <end position="27"/>
    </location>
</feature>
<organism evidence="3 9">
    <name type="scientific">Cafeteria roenbergensis</name>
    <name type="common">Marine flagellate</name>
    <dbReference type="NCBI Taxonomy" id="33653"/>
    <lineage>
        <taxon>Eukaryota</taxon>
        <taxon>Sar</taxon>
        <taxon>Stramenopiles</taxon>
        <taxon>Bigyra</taxon>
        <taxon>Opalozoa</taxon>
        <taxon>Bicosoecida</taxon>
        <taxon>Cafeteriaceae</taxon>
        <taxon>Cafeteria</taxon>
    </lineage>
</organism>
<dbReference type="EMBL" id="VLTO01000039">
    <property type="protein sequence ID" value="KAA0172995.1"/>
    <property type="molecule type" value="Genomic_DNA"/>
</dbReference>
<evidence type="ECO:0000313" key="3">
    <source>
        <dbReference type="EMBL" id="KAA0166208.1"/>
    </source>
</evidence>
<dbReference type="Proteomes" id="UP000324907">
    <property type="component" value="Unassembled WGS sequence"/>
</dbReference>
<feature type="region of interest" description="Disordered" evidence="1">
    <location>
        <begin position="131"/>
        <end position="255"/>
    </location>
</feature>
<dbReference type="OrthoDB" id="70300at2759"/>
<keyword evidence="7" id="KW-1185">Reference proteome</keyword>
<evidence type="ECO:0000313" key="2">
    <source>
        <dbReference type="EMBL" id="KAA0146305.1"/>
    </source>
</evidence>
<evidence type="ECO:0000313" key="8">
    <source>
        <dbReference type="Proteomes" id="UP000324907"/>
    </source>
</evidence>
<sequence>MDADAGASAGPGAGAAGAISRSSRAPSQALSWEAREMAAFTGKPQINPTWGRAATPARSRYMQAARASAISRTSDPAAPDGGLGASHATASGKAAPLPTGLEECTFAPRVNEVPAGMGNASVYTRVPVFDRLSGEAKRRQERQEALKRLHAREEAERVQREAEAARGRRPDGAGGAADHSALLSASAARQSRVKEMAEFAQSGGSRGASGRGFDSEGEGGEGESGRAPDAGEAGGAGPAPTAEERARRARAHQAFMQRQEAALRRREEHAQAVREATQPAFAPKLCKRSLDLVTAEDHGTFLERVRKTAVRQEHEVLRERATRSRDPHCTFRPAINPVSAAMPARTADELSRGDAIQRETRIRLARLRLEQSRSSDAPFRPTLNANSAAVEGRLRVLQDPEGYIERVQREAAIASDKQRRAAAERETKEVDECTFRPEVHDAPAYVKRIARSMALTRVVRPAPEVTGRPDWR</sequence>
<dbReference type="Proteomes" id="UP000323011">
    <property type="component" value="Unassembled WGS sequence"/>
</dbReference>
<evidence type="ECO:0000256" key="1">
    <source>
        <dbReference type="SAM" id="MobiDB-lite"/>
    </source>
</evidence>
<dbReference type="OMA" id="RIMSAKC"/>
<reference evidence="6 7" key="1">
    <citation type="submission" date="2019-07" db="EMBL/GenBank/DDBJ databases">
        <title>Genomes of Cafeteria roenbergensis.</title>
        <authorList>
            <person name="Fischer M.G."/>
            <person name="Hackl T."/>
            <person name="Roman M."/>
        </authorList>
    </citation>
    <scope>NUCLEOTIDE SEQUENCE [LARGE SCALE GENOMIC DNA]</scope>
    <source>
        <strain evidence="2 7">BVI</strain>
        <strain evidence="3 9">Cflag</strain>
        <strain evidence="5 6">E4-10P</strain>
        <strain evidence="4 8">RCC970-E3</strain>
    </source>
</reference>
<evidence type="ECO:0000313" key="9">
    <source>
        <dbReference type="Proteomes" id="UP000325113"/>
    </source>
</evidence>
<accession>A0A5A8DLT8</accession>
<evidence type="ECO:0000313" key="6">
    <source>
        <dbReference type="Proteomes" id="UP000322899"/>
    </source>
</evidence>
<dbReference type="EMBL" id="VLTL01000021">
    <property type="protein sequence ID" value="KAA0169586.1"/>
    <property type="molecule type" value="Genomic_DNA"/>
</dbReference>
<feature type="region of interest" description="Disordered" evidence="1">
    <location>
        <begin position="1"/>
        <end position="30"/>
    </location>
</feature>
<dbReference type="PANTHER" id="PTHR37028">
    <property type="entry name" value="UNNAMED PRODUCT-RELATED"/>
    <property type="match status" value="1"/>
</dbReference>
<gene>
    <name evidence="5" type="ORF">FNF27_05486</name>
    <name evidence="4" type="ORF">FNF28_02030</name>
    <name evidence="2" type="ORF">FNF29_08120</name>
    <name evidence="3" type="ORF">FNF31_01434</name>
</gene>
<dbReference type="EMBL" id="VLTN01000092">
    <property type="protein sequence ID" value="KAA0146305.1"/>
    <property type="molecule type" value="Genomic_DNA"/>
</dbReference>
<feature type="compositionally biased region" description="Low complexity" evidence="1">
    <location>
        <begin position="176"/>
        <end position="188"/>
    </location>
</feature>
<dbReference type="EMBL" id="VLTM01000009">
    <property type="protein sequence ID" value="KAA0166208.1"/>
    <property type="molecule type" value="Genomic_DNA"/>
</dbReference>